<dbReference type="InterPro" id="IPR036249">
    <property type="entry name" value="Thioredoxin-like_sf"/>
</dbReference>
<dbReference type="Proteomes" id="UP000294650">
    <property type="component" value="Unassembled WGS sequence"/>
</dbReference>
<dbReference type="InterPro" id="IPR002109">
    <property type="entry name" value="Glutaredoxin"/>
</dbReference>
<dbReference type="CDD" id="cd02976">
    <property type="entry name" value="NrdH"/>
    <property type="match status" value="1"/>
</dbReference>
<dbReference type="Gene3D" id="3.40.30.10">
    <property type="entry name" value="Glutaredoxin"/>
    <property type="match status" value="1"/>
</dbReference>
<reference evidence="3 4" key="1">
    <citation type="submission" date="2019-03" db="EMBL/GenBank/DDBJ databases">
        <title>Genomic Encyclopedia of Type Strains, Phase IV (KMG-IV): sequencing the most valuable type-strain genomes for metagenomic binning, comparative biology and taxonomic classification.</title>
        <authorList>
            <person name="Goeker M."/>
        </authorList>
    </citation>
    <scope>NUCLEOTIDE SEQUENCE [LARGE SCALE GENOMIC DNA]</scope>
    <source>
        <strain evidence="3 4">DSM 25894</strain>
    </source>
</reference>
<dbReference type="SUPFAM" id="SSF52833">
    <property type="entry name" value="Thioredoxin-like"/>
    <property type="match status" value="1"/>
</dbReference>
<dbReference type="OrthoDB" id="9795531at2"/>
<sequence length="82" mass="9536">MKPVSEIIIYTNEQCGFCKQQLDWMRKNGIHYTIKDVKNNEEHRSELIKFGARGTPFTIIKTGSEEHKVLGFNKAKLEKLLL</sequence>
<organism evidence="3 4">
    <name type="scientific">Melghiribacillus thermohalophilus</name>
    <dbReference type="NCBI Taxonomy" id="1324956"/>
    <lineage>
        <taxon>Bacteria</taxon>
        <taxon>Bacillati</taxon>
        <taxon>Bacillota</taxon>
        <taxon>Bacilli</taxon>
        <taxon>Bacillales</taxon>
        <taxon>Bacillaceae</taxon>
        <taxon>Melghiribacillus</taxon>
    </lineage>
</organism>
<dbReference type="RefSeq" id="WP_132371934.1">
    <property type="nucleotide sequence ID" value="NZ_SMAN01000011.1"/>
</dbReference>
<comment type="caution">
    <text evidence="3">The sequence shown here is derived from an EMBL/GenBank/DDBJ whole genome shotgun (WGS) entry which is preliminary data.</text>
</comment>
<comment type="similarity">
    <text evidence="1">Belongs to the ArsC family.</text>
</comment>
<proteinExistence type="inferred from homology"/>
<gene>
    <name evidence="3" type="ORF">EDD68_11198</name>
</gene>
<protein>
    <submittedName>
        <fullName evidence="3">Glutaredoxin</fullName>
    </submittedName>
</protein>
<dbReference type="PROSITE" id="PS51354">
    <property type="entry name" value="GLUTAREDOXIN_2"/>
    <property type="match status" value="1"/>
</dbReference>
<accession>A0A4R3MZ59</accession>
<evidence type="ECO:0000313" key="3">
    <source>
        <dbReference type="EMBL" id="TCT21137.1"/>
    </source>
</evidence>
<keyword evidence="4" id="KW-1185">Reference proteome</keyword>
<dbReference type="PROSITE" id="PS51353">
    <property type="entry name" value="ARSC"/>
    <property type="match status" value="1"/>
</dbReference>
<evidence type="ECO:0000313" key="4">
    <source>
        <dbReference type="Proteomes" id="UP000294650"/>
    </source>
</evidence>
<dbReference type="InterPro" id="IPR006660">
    <property type="entry name" value="Arsenate_reductase-like"/>
</dbReference>
<feature type="domain" description="Glutaredoxin" evidence="2">
    <location>
        <begin position="7"/>
        <end position="56"/>
    </location>
</feature>
<dbReference type="Pfam" id="PF00462">
    <property type="entry name" value="Glutaredoxin"/>
    <property type="match status" value="1"/>
</dbReference>
<dbReference type="EMBL" id="SMAN01000011">
    <property type="protein sequence ID" value="TCT21137.1"/>
    <property type="molecule type" value="Genomic_DNA"/>
</dbReference>
<evidence type="ECO:0000256" key="1">
    <source>
        <dbReference type="PROSITE-ProRule" id="PRU01282"/>
    </source>
</evidence>
<dbReference type="AlphaFoldDB" id="A0A4R3MZ59"/>
<evidence type="ECO:0000259" key="2">
    <source>
        <dbReference type="Pfam" id="PF00462"/>
    </source>
</evidence>
<name>A0A4R3MZ59_9BACI</name>